<accession>A0A921FWN6</accession>
<evidence type="ECO:0000256" key="2">
    <source>
        <dbReference type="ARBA" id="ARBA00008086"/>
    </source>
</evidence>
<dbReference type="SUPFAM" id="SSF51182">
    <property type="entry name" value="RmlC-like cupins"/>
    <property type="match status" value="1"/>
</dbReference>
<dbReference type="GO" id="GO:0045490">
    <property type="term" value="P:pectin catabolic process"/>
    <property type="evidence" value="ECO:0007669"/>
    <property type="project" value="InterPro"/>
</dbReference>
<proteinExistence type="inferred from homology"/>
<evidence type="ECO:0000256" key="3">
    <source>
        <dbReference type="ARBA" id="ARBA00012547"/>
    </source>
</evidence>
<comment type="caution">
    <text evidence="6">The sequence shown here is derived from an EMBL/GenBank/DDBJ whole genome shotgun (WGS) entry which is preliminary data.</text>
</comment>
<evidence type="ECO:0000313" key="6">
    <source>
        <dbReference type="EMBL" id="HJF30849.1"/>
    </source>
</evidence>
<evidence type="ECO:0000256" key="4">
    <source>
        <dbReference type="ARBA" id="ARBA00022833"/>
    </source>
</evidence>
<reference evidence="6" key="2">
    <citation type="submission" date="2021-09" db="EMBL/GenBank/DDBJ databases">
        <authorList>
            <person name="Gilroy R."/>
        </authorList>
    </citation>
    <scope>NUCLEOTIDE SEQUENCE</scope>
    <source>
        <strain evidence="6">CHK171-7178</strain>
    </source>
</reference>
<dbReference type="CDD" id="cd20491">
    <property type="entry name" value="cupin_KduI_C"/>
    <property type="match status" value="1"/>
</dbReference>
<dbReference type="PANTHER" id="PTHR38461:SF1">
    <property type="entry name" value="4-DEOXY-L-THREO-5-HEXOSULOSE-URONATE KETOL-ISOMERASE"/>
    <property type="match status" value="1"/>
</dbReference>
<dbReference type="GO" id="GO:0042840">
    <property type="term" value="P:D-glucuronate catabolic process"/>
    <property type="evidence" value="ECO:0007669"/>
    <property type="project" value="TreeGrafter"/>
</dbReference>
<dbReference type="InterPro" id="IPR007045">
    <property type="entry name" value="KduI"/>
</dbReference>
<dbReference type="PANTHER" id="PTHR38461">
    <property type="entry name" value="4-DEOXY-L-THREO-5-HEXOSULOSE-URONATE KETOL-ISOMERASE"/>
    <property type="match status" value="1"/>
</dbReference>
<comment type="similarity">
    <text evidence="2">Belongs to the KduI family.</text>
</comment>
<comment type="catalytic activity">
    <reaction evidence="1">
        <text>5-dehydro-4-deoxy-D-glucuronate = 3-deoxy-D-glycero-2,5-hexodiulosonate</text>
        <dbReference type="Rhea" id="RHEA:23896"/>
        <dbReference type="ChEBI" id="CHEBI:17117"/>
        <dbReference type="ChEBI" id="CHEBI:29071"/>
        <dbReference type="EC" id="5.3.1.17"/>
    </reaction>
</comment>
<dbReference type="GO" id="GO:0019698">
    <property type="term" value="P:D-galacturonate catabolic process"/>
    <property type="evidence" value="ECO:0007669"/>
    <property type="project" value="TreeGrafter"/>
</dbReference>
<dbReference type="Gene3D" id="2.60.120.10">
    <property type="entry name" value="Jelly Rolls"/>
    <property type="match status" value="1"/>
</dbReference>
<gene>
    <name evidence="6" type="primary">kduI</name>
    <name evidence="6" type="ORF">K8V56_03600</name>
</gene>
<dbReference type="GO" id="GO:0008697">
    <property type="term" value="F:4-deoxy-L-threo-5-hexosulose-uronate ketol-isomerase activity"/>
    <property type="evidence" value="ECO:0007669"/>
    <property type="project" value="UniProtKB-EC"/>
</dbReference>
<dbReference type="InterPro" id="IPR014710">
    <property type="entry name" value="RmlC-like_jellyroll"/>
</dbReference>
<dbReference type="EMBL" id="DYWT01000060">
    <property type="protein sequence ID" value="HJF30849.1"/>
    <property type="molecule type" value="Genomic_DNA"/>
</dbReference>
<dbReference type="Proteomes" id="UP000698173">
    <property type="component" value="Unassembled WGS sequence"/>
</dbReference>
<dbReference type="AlphaFoldDB" id="A0A921FWN6"/>
<evidence type="ECO:0000313" key="7">
    <source>
        <dbReference type="Proteomes" id="UP000698173"/>
    </source>
</evidence>
<dbReference type="Pfam" id="PF04962">
    <property type="entry name" value="KduI"/>
    <property type="match status" value="1"/>
</dbReference>
<dbReference type="InterPro" id="IPR021120">
    <property type="entry name" value="KduI/IolB_isomerase"/>
</dbReference>
<dbReference type="GO" id="GO:0046872">
    <property type="term" value="F:metal ion binding"/>
    <property type="evidence" value="ECO:0007669"/>
    <property type="project" value="TreeGrafter"/>
</dbReference>
<dbReference type="EC" id="5.3.1.17" evidence="3"/>
<feature type="non-terminal residue" evidence="6">
    <location>
        <position position="1"/>
    </location>
</feature>
<sequence length="158" mass="18307">AKPAKFYLNSCPAHKQYPIVKVDLEKAIARPLGGEASMNKRTIHQFIHPDVLETCQLSMGMTILEEGSGWNTMPCHTHERRMEVYLYFDMEEDTRVFHLMGQPHETRHIVMKNEQAVLSPSWSIHSGIGTKNYTFIWGMCGENIDFDDMDFVEMKDLR</sequence>
<dbReference type="NCBIfam" id="NF002091">
    <property type="entry name" value="PRK00924.1"/>
    <property type="match status" value="1"/>
</dbReference>
<evidence type="ECO:0000256" key="1">
    <source>
        <dbReference type="ARBA" id="ARBA00000552"/>
    </source>
</evidence>
<evidence type="ECO:0000256" key="5">
    <source>
        <dbReference type="ARBA" id="ARBA00023235"/>
    </source>
</evidence>
<name>A0A921FWN6_SPOPS</name>
<reference evidence="6" key="1">
    <citation type="journal article" date="2021" name="PeerJ">
        <title>Extensive microbial diversity within the chicken gut microbiome revealed by metagenomics and culture.</title>
        <authorList>
            <person name="Gilroy R."/>
            <person name="Ravi A."/>
            <person name="Getino M."/>
            <person name="Pursley I."/>
            <person name="Horton D.L."/>
            <person name="Alikhan N.F."/>
            <person name="Baker D."/>
            <person name="Gharbi K."/>
            <person name="Hall N."/>
            <person name="Watson M."/>
            <person name="Adriaenssens E.M."/>
            <person name="Foster-Nyarko E."/>
            <person name="Jarju S."/>
            <person name="Secka A."/>
            <person name="Antonio M."/>
            <person name="Oren A."/>
            <person name="Chaudhuri R.R."/>
            <person name="La Ragione R."/>
            <person name="Hildebrand F."/>
            <person name="Pallen M.J."/>
        </authorList>
    </citation>
    <scope>NUCLEOTIDE SEQUENCE</scope>
    <source>
        <strain evidence="6">CHK171-7178</strain>
    </source>
</reference>
<organism evidence="6 7">
    <name type="scientific">Sporosarcina psychrophila</name>
    <name type="common">Bacillus psychrophilus</name>
    <dbReference type="NCBI Taxonomy" id="1476"/>
    <lineage>
        <taxon>Bacteria</taxon>
        <taxon>Bacillati</taxon>
        <taxon>Bacillota</taxon>
        <taxon>Bacilli</taxon>
        <taxon>Bacillales</taxon>
        <taxon>Caryophanaceae</taxon>
        <taxon>Sporosarcina</taxon>
    </lineage>
</organism>
<keyword evidence="5 6" id="KW-0413">Isomerase</keyword>
<keyword evidence="4" id="KW-0862">Zinc</keyword>
<protein>
    <recommendedName>
        <fullName evidence="3">5-dehydro-4-deoxy-D-glucuronate isomerase</fullName>
        <ecNumber evidence="3">5.3.1.17</ecNumber>
    </recommendedName>
</protein>
<dbReference type="InterPro" id="IPR011051">
    <property type="entry name" value="RmlC_Cupin_sf"/>
</dbReference>